<dbReference type="GO" id="GO:0003676">
    <property type="term" value="F:nucleic acid binding"/>
    <property type="evidence" value="ECO:0007669"/>
    <property type="project" value="InterPro"/>
</dbReference>
<evidence type="ECO:0000313" key="6">
    <source>
        <dbReference type="Proteomes" id="UP000663829"/>
    </source>
</evidence>
<accession>A0A814X3Y9</accession>
<dbReference type="Gene3D" id="3.30.420.10">
    <property type="entry name" value="Ribonuclease H-like superfamily/Ribonuclease H"/>
    <property type="match status" value="1"/>
</dbReference>
<dbReference type="OrthoDB" id="7486164at2759"/>
<comment type="caution">
    <text evidence="3">The sequence shown here is derived from an EMBL/GenBank/DDBJ whole genome shotgun (WGS) entry which is preliminary data.</text>
</comment>
<evidence type="ECO:0000259" key="1">
    <source>
        <dbReference type="PROSITE" id="PS50994"/>
    </source>
</evidence>
<keyword evidence="6" id="KW-1185">Reference proteome</keyword>
<dbReference type="GO" id="GO:0015074">
    <property type="term" value="P:DNA integration"/>
    <property type="evidence" value="ECO:0007669"/>
    <property type="project" value="InterPro"/>
</dbReference>
<dbReference type="EMBL" id="CAJNOQ010008939">
    <property type="protein sequence ID" value="CAF1210985.1"/>
    <property type="molecule type" value="Genomic_DNA"/>
</dbReference>
<feature type="domain" description="Integrase catalytic" evidence="1">
    <location>
        <begin position="30"/>
        <end position="193"/>
    </location>
</feature>
<proteinExistence type="predicted"/>
<dbReference type="SUPFAM" id="SSF53098">
    <property type="entry name" value="Ribonuclease H-like"/>
    <property type="match status" value="1"/>
</dbReference>
<dbReference type="AlphaFoldDB" id="A0A814X3Y9"/>
<dbReference type="Proteomes" id="UP000663829">
    <property type="component" value="Unassembled WGS sequence"/>
</dbReference>
<dbReference type="InterPro" id="IPR050951">
    <property type="entry name" value="Retrovirus_Pol_polyprotein"/>
</dbReference>
<dbReference type="PANTHER" id="PTHR37984:SF15">
    <property type="entry name" value="INTEGRASE CATALYTIC DOMAIN-CONTAINING PROTEIN"/>
    <property type="match status" value="1"/>
</dbReference>
<name>A0A814X3Y9_9BILA</name>
<evidence type="ECO:0000313" key="4">
    <source>
        <dbReference type="EMBL" id="CAF3778762.1"/>
    </source>
</evidence>
<dbReference type="InterPro" id="IPR001584">
    <property type="entry name" value="Integrase_cat-core"/>
</dbReference>
<reference evidence="3" key="1">
    <citation type="submission" date="2021-02" db="EMBL/GenBank/DDBJ databases">
        <authorList>
            <person name="Nowell W R."/>
        </authorList>
    </citation>
    <scope>NUCLEOTIDE SEQUENCE</scope>
</reference>
<organism evidence="3 6">
    <name type="scientific">Didymodactylos carnosus</name>
    <dbReference type="NCBI Taxonomy" id="1234261"/>
    <lineage>
        <taxon>Eukaryota</taxon>
        <taxon>Metazoa</taxon>
        <taxon>Spiralia</taxon>
        <taxon>Gnathifera</taxon>
        <taxon>Rotifera</taxon>
        <taxon>Eurotatoria</taxon>
        <taxon>Bdelloidea</taxon>
        <taxon>Philodinida</taxon>
        <taxon>Philodinidae</taxon>
        <taxon>Didymodactylos</taxon>
    </lineage>
</organism>
<dbReference type="Proteomes" id="UP000677228">
    <property type="component" value="Unassembled WGS sequence"/>
</dbReference>
<gene>
    <name evidence="3" type="ORF">GPM918_LOCUS24208</name>
    <name evidence="2" type="ORF">OVA965_LOCUS14990</name>
    <name evidence="5" type="ORF">SRO942_LOCUS24207</name>
    <name evidence="4" type="ORF">TMI583_LOCUS14994</name>
</gene>
<protein>
    <recommendedName>
        <fullName evidence="1">Integrase catalytic domain-containing protein</fullName>
    </recommendedName>
</protein>
<dbReference type="InterPro" id="IPR036397">
    <property type="entry name" value="RNaseH_sf"/>
</dbReference>
<dbReference type="Proteomes" id="UP000682733">
    <property type="component" value="Unassembled WGS sequence"/>
</dbReference>
<evidence type="ECO:0000313" key="2">
    <source>
        <dbReference type="EMBL" id="CAF1009963.1"/>
    </source>
</evidence>
<dbReference type="EMBL" id="CAJNOK010006639">
    <property type="protein sequence ID" value="CAF1009963.1"/>
    <property type="molecule type" value="Genomic_DNA"/>
</dbReference>
<dbReference type="InterPro" id="IPR012337">
    <property type="entry name" value="RNaseH-like_sf"/>
</dbReference>
<sequence length="311" mass="35711">MKSSIDNYIASCTKCAKFNIHRANTPGKLLPIGPLQGVVEILGMDYWNPTTTTTNDNRYVLVITDYLSKFVIAKATRTNTVQTTAQILVDELIFKYGVLHRLITDNAVHFNNDLLKALAAQIGFHHIKSTPYHPHTNCQVERFNANFRPQLAKLQSENTNDWAESLPAIPSAYNTGQHASTTFTPFQLMYGCHATLPFDPRKDPLIMNRQSDYWIQIQHLLWIYQQTARSNIKSTQHYAKQRYDNGRNDPRSLPGDYVFSKNTSRKSKMEEFYSGPYIVIQVQHSNYLIEDLESKFHQTVHASHLAPVHER</sequence>
<dbReference type="EMBL" id="CAJOBC010008939">
    <property type="protein sequence ID" value="CAF3974973.1"/>
    <property type="molecule type" value="Genomic_DNA"/>
</dbReference>
<evidence type="ECO:0000313" key="5">
    <source>
        <dbReference type="EMBL" id="CAF3974973.1"/>
    </source>
</evidence>
<dbReference type="EMBL" id="CAJOBA010006647">
    <property type="protein sequence ID" value="CAF3778762.1"/>
    <property type="molecule type" value="Genomic_DNA"/>
</dbReference>
<dbReference type="PROSITE" id="PS50994">
    <property type="entry name" value="INTEGRASE"/>
    <property type="match status" value="1"/>
</dbReference>
<dbReference type="Proteomes" id="UP000681722">
    <property type="component" value="Unassembled WGS sequence"/>
</dbReference>
<evidence type="ECO:0000313" key="3">
    <source>
        <dbReference type="EMBL" id="CAF1210985.1"/>
    </source>
</evidence>
<dbReference type="PANTHER" id="PTHR37984">
    <property type="entry name" value="PROTEIN CBG26694"/>
    <property type="match status" value="1"/>
</dbReference>